<dbReference type="EMBL" id="OCMT01000002">
    <property type="protein sequence ID" value="SOD13770.1"/>
    <property type="molecule type" value="Genomic_DNA"/>
</dbReference>
<name>A0A285ZVU5_9SPHI</name>
<evidence type="ECO:0000313" key="2">
    <source>
        <dbReference type="Proteomes" id="UP000219281"/>
    </source>
</evidence>
<keyword evidence="2" id="KW-1185">Reference proteome</keyword>
<dbReference type="Gene3D" id="2.60.40.3620">
    <property type="match status" value="1"/>
</dbReference>
<dbReference type="Proteomes" id="UP000219281">
    <property type="component" value="Unassembled WGS sequence"/>
</dbReference>
<sequence>MLFLASIIFTSCKKGGDGESEEVVTEKELRTKVPTVAPQTLYLILSAGTSVELVKRGDAFISTNYVPLEVEKSYSFNTKADGSGTSYIIKDPLSAYDYANDDKVIWDDPLLEVVQGKGKFSVARSQAYQLSVNFGVAQLTWQYHNIKLFHYTDWATRTEVLLSYKHPLTFERTLALPANNYLKFYSVNPDWLEWGGTEENNLTGNLTGTGGKDIIAVKDAGNYKVSITLNGDLKAGTYAFTKQ</sequence>
<protein>
    <submittedName>
        <fullName evidence="1">Uncharacterized protein</fullName>
    </submittedName>
</protein>
<gene>
    <name evidence="1" type="ORF">SAMN06297358_1229</name>
</gene>
<evidence type="ECO:0000313" key="1">
    <source>
        <dbReference type="EMBL" id="SOD13770.1"/>
    </source>
</evidence>
<accession>A0A285ZVU5</accession>
<organism evidence="1 2">
    <name type="scientific">Pedobacter xixiisoli</name>
    <dbReference type="NCBI Taxonomy" id="1476464"/>
    <lineage>
        <taxon>Bacteria</taxon>
        <taxon>Pseudomonadati</taxon>
        <taxon>Bacteroidota</taxon>
        <taxon>Sphingobacteriia</taxon>
        <taxon>Sphingobacteriales</taxon>
        <taxon>Sphingobacteriaceae</taxon>
        <taxon>Pedobacter</taxon>
    </lineage>
</organism>
<reference evidence="2" key="1">
    <citation type="submission" date="2017-09" db="EMBL/GenBank/DDBJ databases">
        <authorList>
            <person name="Varghese N."/>
            <person name="Submissions S."/>
        </authorList>
    </citation>
    <scope>NUCLEOTIDE SEQUENCE [LARGE SCALE GENOMIC DNA]</scope>
    <source>
        <strain evidence="2">CGMCC 1.12803</strain>
    </source>
</reference>
<dbReference type="AlphaFoldDB" id="A0A285ZVU5"/>
<proteinExistence type="predicted"/>